<evidence type="ECO:0000313" key="3">
    <source>
        <dbReference type="Proteomes" id="UP000198346"/>
    </source>
</evidence>
<accession>A0A239PQI6</accession>
<gene>
    <name evidence="2" type="ORF">SAMN06297382_1212</name>
</gene>
<sequence>MESAAKQYNKTGRGDAGEAASRDRLMRFCVKARRRRPGLKGAVSLQGVWGEDDC</sequence>
<organism evidence="2 3">
    <name type="scientific">Amphiplicatus metriothermophilus</name>
    <dbReference type="NCBI Taxonomy" id="1519374"/>
    <lineage>
        <taxon>Bacteria</taxon>
        <taxon>Pseudomonadati</taxon>
        <taxon>Pseudomonadota</taxon>
        <taxon>Alphaproteobacteria</taxon>
        <taxon>Parvularculales</taxon>
        <taxon>Parvularculaceae</taxon>
        <taxon>Amphiplicatus</taxon>
    </lineage>
</organism>
<feature type="compositionally biased region" description="Polar residues" evidence="1">
    <location>
        <begin position="1"/>
        <end position="10"/>
    </location>
</feature>
<keyword evidence="3" id="KW-1185">Reference proteome</keyword>
<name>A0A239PQI6_9PROT</name>
<protein>
    <submittedName>
        <fullName evidence="2">Uncharacterized protein</fullName>
    </submittedName>
</protein>
<evidence type="ECO:0000313" key="2">
    <source>
        <dbReference type="EMBL" id="SNT72176.1"/>
    </source>
</evidence>
<dbReference type="EMBL" id="FZQA01000002">
    <property type="protein sequence ID" value="SNT72176.1"/>
    <property type="molecule type" value="Genomic_DNA"/>
</dbReference>
<proteinExistence type="predicted"/>
<feature type="region of interest" description="Disordered" evidence="1">
    <location>
        <begin position="1"/>
        <end position="20"/>
    </location>
</feature>
<dbReference type="Proteomes" id="UP000198346">
    <property type="component" value="Unassembled WGS sequence"/>
</dbReference>
<dbReference type="AlphaFoldDB" id="A0A239PQI6"/>
<evidence type="ECO:0000256" key="1">
    <source>
        <dbReference type="SAM" id="MobiDB-lite"/>
    </source>
</evidence>
<reference evidence="2 3" key="1">
    <citation type="submission" date="2017-07" db="EMBL/GenBank/DDBJ databases">
        <authorList>
            <person name="Sun Z.S."/>
            <person name="Albrecht U."/>
            <person name="Echele G."/>
            <person name="Lee C.C."/>
        </authorList>
    </citation>
    <scope>NUCLEOTIDE SEQUENCE [LARGE SCALE GENOMIC DNA]</scope>
    <source>
        <strain evidence="2 3">CGMCC 1.12710</strain>
    </source>
</reference>